<dbReference type="PANTHER" id="PTHR43669:SF4">
    <property type="entry name" value="SHORT-CHAIN DEHYDROGENASE"/>
    <property type="match status" value="1"/>
</dbReference>
<reference evidence="3" key="1">
    <citation type="submission" date="2022-10" db="EMBL/GenBank/DDBJ databases">
        <title>Culturing micro-colonial fungi from biological soil crusts in the Mojave desert and describing Neophaeococcomyces mojavensis, and introducing the new genera and species Taxawa tesnikishii.</title>
        <authorList>
            <person name="Kurbessoian T."/>
            <person name="Stajich J.E."/>
        </authorList>
    </citation>
    <scope>NUCLEOTIDE SEQUENCE</scope>
    <source>
        <strain evidence="3">TK_35</strain>
    </source>
</reference>
<evidence type="ECO:0000256" key="1">
    <source>
        <dbReference type="ARBA" id="ARBA00006484"/>
    </source>
</evidence>
<dbReference type="InterPro" id="IPR036291">
    <property type="entry name" value="NAD(P)-bd_dom_sf"/>
</dbReference>
<sequence length="256" mass="28057">MSSTPVLLLLGAGSNLGSSIATTFSKAGYRVALVARSHEPGLQKNGYFHIRADLGDAGCMPGIFEEVTKNMGIPTVVVYNAVQYKLDDEKDPFATLGPETVSRFHSAMAVNGTTPVIAMHHAIEAFRKLPSDTAKGRSFIFTGNILNRAATPNRLCFGCAKTVCAYGIKMASVMYASEGMRFYYADERTSEGLPVMRDIDGTVAGKVYLDLAEAPEQRPWNYTYLKDGKYQDFEDGREYITVREASTAEFRKGGRD</sequence>
<proteinExistence type="inferred from homology"/>
<dbReference type="Gene3D" id="3.40.50.720">
    <property type="entry name" value="NAD(P)-binding Rossmann-like Domain"/>
    <property type="match status" value="1"/>
</dbReference>
<dbReference type="SUPFAM" id="SSF51735">
    <property type="entry name" value="NAD(P)-binding Rossmann-fold domains"/>
    <property type="match status" value="1"/>
</dbReference>
<comment type="caution">
    <text evidence="3">The sequence shown here is derived from an EMBL/GenBank/DDBJ whole genome shotgun (WGS) entry which is preliminary data.</text>
</comment>
<dbReference type="Pfam" id="PF00106">
    <property type="entry name" value="adh_short"/>
    <property type="match status" value="1"/>
</dbReference>
<dbReference type="AlphaFoldDB" id="A0AA38Y898"/>
<dbReference type="InterPro" id="IPR002347">
    <property type="entry name" value="SDR_fam"/>
</dbReference>
<protein>
    <submittedName>
        <fullName evidence="3">Uncharacterized protein</fullName>
    </submittedName>
</protein>
<evidence type="ECO:0000313" key="3">
    <source>
        <dbReference type="EMBL" id="KAJ9638741.1"/>
    </source>
</evidence>
<name>A0AA38Y898_9EURO</name>
<evidence type="ECO:0000313" key="4">
    <source>
        <dbReference type="Proteomes" id="UP001172681"/>
    </source>
</evidence>
<evidence type="ECO:0000256" key="2">
    <source>
        <dbReference type="ARBA" id="ARBA00023002"/>
    </source>
</evidence>
<dbReference type="Proteomes" id="UP001172681">
    <property type="component" value="Unassembled WGS sequence"/>
</dbReference>
<dbReference type="PANTHER" id="PTHR43669">
    <property type="entry name" value="5-KETO-D-GLUCONATE 5-REDUCTASE"/>
    <property type="match status" value="1"/>
</dbReference>
<gene>
    <name evidence="3" type="ORF">H2204_004217</name>
</gene>
<comment type="similarity">
    <text evidence="1">Belongs to the short-chain dehydrogenases/reductases (SDR) family.</text>
</comment>
<accession>A0AA38Y898</accession>
<keyword evidence="4" id="KW-1185">Reference proteome</keyword>
<keyword evidence="2" id="KW-0560">Oxidoreductase</keyword>
<dbReference type="EMBL" id="JAPDRN010000020">
    <property type="protein sequence ID" value="KAJ9638741.1"/>
    <property type="molecule type" value="Genomic_DNA"/>
</dbReference>
<dbReference type="GO" id="GO:0016491">
    <property type="term" value="F:oxidoreductase activity"/>
    <property type="evidence" value="ECO:0007669"/>
    <property type="project" value="UniProtKB-KW"/>
</dbReference>
<organism evidence="3 4">
    <name type="scientific">Knufia peltigerae</name>
    <dbReference type="NCBI Taxonomy" id="1002370"/>
    <lineage>
        <taxon>Eukaryota</taxon>
        <taxon>Fungi</taxon>
        <taxon>Dikarya</taxon>
        <taxon>Ascomycota</taxon>
        <taxon>Pezizomycotina</taxon>
        <taxon>Eurotiomycetes</taxon>
        <taxon>Chaetothyriomycetidae</taxon>
        <taxon>Chaetothyriales</taxon>
        <taxon>Trichomeriaceae</taxon>
        <taxon>Knufia</taxon>
    </lineage>
</organism>